<dbReference type="PANTHER" id="PTHR40254">
    <property type="entry name" value="BLR0577 PROTEIN"/>
    <property type="match status" value="1"/>
</dbReference>
<dbReference type="SUPFAM" id="SSF51905">
    <property type="entry name" value="FAD/NAD(P)-binding domain"/>
    <property type="match status" value="1"/>
</dbReference>
<feature type="domain" description="FAD-dependent urate hydroxylase HpyO/Asp monooxygenase CreE-like FAD/NAD(P)-binding" evidence="1">
    <location>
        <begin position="17"/>
        <end position="172"/>
    </location>
</feature>
<proteinExistence type="predicted"/>
<dbReference type="InterPro" id="IPR052189">
    <property type="entry name" value="L-asp_N-monooxygenase_NS-form"/>
</dbReference>
<evidence type="ECO:0000259" key="1">
    <source>
        <dbReference type="Pfam" id="PF13454"/>
    </source>
</evidence>
<accession>A0A919UK54</accession>
<dbReference type="AlphaFoldDB" id="A0A919UK54"/>
<organism evidence="2 3">
    <name type="scientific">Demequina activiva</name>
    <dbReference type="NCBI Taxonomy" id="1582364"/>
    <lineage>
        <taxon>Bacteria</taxon>
        <taxon>Bacillati</taxon>
        <taxon>Actinomycetota</taxon>
        <taxon>Actinomycetes</taxon>
        <taxon>Micrococcales</taxon>
        <taxon>Demequinaceae</taxon>
        <taxon>Demequina</taxon>
    </lineage>
</organism>
<comment type="caution">
    <text evidence="2">The sequence shown here is derived from an EMBL/GenBank/DDBJ whole genome shotgun (WGS) entry which is preliminary data.</text>
</comment>
<dbReference type="PANTHER" id="PTHR40254:SF1">
    <property type="entry name" value="BLR0577 PROTEIN"/>
    <property type="match status" value="1"/>
</dbReference>
<dbReference type="InterPro" id="IPR038732">
    <property type="entry name" value="HpyO/CreE_NAD-binding"/>
</dbReference>
<dbReference type="Gene3D" id="3.50.50.60">
    <property type="entry name" value="FAD/NAD(P)-binding domain"/>
    <property type="match status" value="1"/>
</dbReference>
<dbReference type="Pfam" id="PF13454">
    <property type="entry name" value="NAD_binding_9"/>
    <property type="match status" value="1"/>
</dbReference>
<dbReference type="EMBL" id="BONR01000001">
    <property type="protein sequence ID" value="GIG53368.1"/>
    <property type="molecule type" value="Genomic_DNA"/>
</dbReference>
<evidence type="ECO:0000313" key="3">
    <source>
        <dbReference type="Proteomes" id="UP000652354"/>
    </source>
</evidence>
<evidence type="ECO:0000313" key="2">
    <source>
        <dbReference type="EMBL" id="GIG53368.1"/>
    </source>
</evidence>
<protein>
    <recommendedName>
        <fullName evidence="1">FAD-dependent urate hydroxylase HpyO/Asp monooxygenase CreE-like FAD/NAD(P)-binding domain-containing protein</fullName>
    </recommendedName>
</protein>
<reference evidence="2" key="1">
    <citation type="submission" date="2021-01" db="EMBL/GenBank/DDBJ databases">
        <title>Whole genome shotgun sequence of Demequina activiva NBRC 110675.</title>
        <authorList>
            <person name="Komaki H."/>
            <person name="Tamura T."/>
        </authorList>
    </citation>
    <scope>NUCLEOTIDE SEQUENCE</scope>
    <source>
        <strain evidence="2">NBRC 110675</strain>
    </source>
</reference>
<dbReference type="RefSeq" id="WP_203652844.1">
    <property type="nucleotide sequence ID" value="NZ_BONR01000001.1"/>
</dbReference>
<dbReference type="Proteomes" id="UP000652354">
    <property type="component" value="Unassembled WGS sequence"/>
</dbReference>
<dbReference type="InterPro" id="IPR036188">
    <property type="entry name" value="FAD/NAD-bd_sf"/>
</dbReference>
<sequence>MTGSTGAFAPDHGTDLVIVGGGPRAVYALADLETALLRGPSSGRQPLRVTVLEPGEPGAGAVWDPRQPEHLLMNVDARIVDATCPSVDLTMNQWRRAHPASDPYPPRAEAGRYLVWAFRRLATSPVLEVRHRAVRATTLTREGDAWRCDTVDASGEPSVPARAPRVLLATGHAGGAGVDHRAIADAGSGPAPGSPVVVRGAALTAFDVVMDLTAGREGRWVESSATLSGLEYVASGHEPSSITLVSRTGEPMLPKPARASAAVTDAVRERTAAWAPDAVPDDDWWDVLLDAGVAAARASGIAVTVDALRERLDTPVSEGPERWARDIRRARGDVDGDPAWWLGRAWSAGYADVVRSLDRAPRDCATWTRWRARAAALERWAFGPPLVTHTRLLALREAGILRVETGASALEDLDGTTVIDAFTRGPGVLDAPRAWSDGDGPAKSGRAPWDGLLRSGAVTVRAGERGVLTAHDGACVGADGTRTPGLSALGRPTEDAVIGHDSLQRRLHRDSRRWAHALAQEWQAAQDARALGREPVHG</sequence>
<keyword evidence="3" id="KW-1185">Reference proteome</keyword>
<gene>
    <name evidence="2" type="ORF">Dac01nite_01200</name>
</gene>
<name>A0A919UK54_9MICO</name>